<accession>A0A5C4SJ09</accession>
<feature type="signal peptide" evidence="1">
    <location>
        <begin position="1"/>
        <end position="26"/>
    </location>
</feature>
<dbReference type="InterPro" id="IPR025979">
    <property type="entry name" value="ChrR-like_cupin_dom"/>
</dbReference>
<proteinExistence type="predicted"/>
<keyword evidence="4" id="KW-1185">Reference proteome</keyword>
<protein>
    <submittedName>
        <fullName evidence="3">Cupin domain-containing protein</fullName>
    </submittedName>
</protein>
<evidence type="ECO:0000313" key="3">
    <source>
        <dbReference type="EMBL" id="TNJ43810.1"/>
    </source>
</evidence>
<feature type="domain" description="ChrR-like cupin" evidence="2">
    <location>
        <begin position="41"/>
        <end position="145"/>
    </location>
</feature>
<dbReference type="InterPro" id="IPR014710">
    <property type="entry name" value="RmlC-like_jellyroll"/>
</dbReference>
<dbReference type="AlphaFoldDB" id="A0A5C4SJ09"/>
<dbReference type="RefSeq" id="WP_139697548.1">
    <property type="nucleotide sequence ID" value="NZ_CP074074.1"/>
</dbReference>
<comment type="caution">
    <text evidence="3">The sequence shown here is derived from an EMBL/GenBank/DDBJ whole genome shotgun (WGS) entry which is preliminary data.</text>
</comment>
<evidence type="ECO:0000256" key="1">
    <source>
        <dbReference type="SAM" id="SignalP"/>
    </source>
</evidence>
<dbReference type="OrthoDB" id="1433532at2"/>
<name>A0A5C4SJ09_9FLAO</name>
<organism evidence="3 4">
    <name type="scientific">Allotamlana fucoidanivorans</name>
    <dbReference type="NCBI Taxonomy" id="2583814"/>
    <lineage>
        <taxon>Bacteria</taxon>
        <taxon>Pseudomonadati</taxon>
        <taxon>Bacteroidota</taxon>
        <taxon>Flavobacteriia</taxon>
        <taxon>Flavobacteriales</taxon>
        <taxon>Flavobacteriaceae</taxon>
        <taxon>Allotamlana</taxon>
    </lineage>
</organism>
<evidence type="ECO:0000313" key="4">
    <source>
        <dbReference type="Proteomes" id="UP000308713"/>
    </source>
</evidence>
<dbReference type="InterPro" id="IPR011051">
    <property type="entry name" value="RmlC_Cupin_sf"/>
</dbReference>
<dbReference type="SUPFAM" id="SSF51182">
    <property type="entry name" value="RmlC-like cupins"/>
    <property type="match status" value="1"/>
</dbReference>
<dbReference type="EMBL" id="VDCS01000009">
    <property type="protein sequence ID" value="TNJ43810.1"/>
    <property type="molecule type" value="Genomic_DNA"/>
</dbReference>
<feature type="chain" id="PRO_5023145095" evidence="1">
    <location>
        <begin position="27"/>
        <end position="158"/>
    </location>
</feature>
<gene>
    <name evidence="3" type="ORF">FGF67_10610</name>
</gene>
<dbReference type="Proteomes" id="UP000308713">
    <property type="component" value="Unassembled WGS sequence"/>
</dbReference>
<reference evidence="3 4" key="1">
    <citation type="submission" date="2019-05" db="EMBL/GenBank/DDBJ databases">
        <title>Tamlana fucoidanivorans sp. nov., isolated from the surface of algae collected from Fujian province in China.</title>
        <authorList>
            <person name="Li J."/>
        </authorList>
    </citation>
    <scope>NUCLEOTIDE SEQUENCE [LARGE SCALE GENOMIC DNA]</scope>
    <source>
        <strain evidence="3 4">CW2-9</strain>
    </source>
</reference>
<dbReference type="Pfam" id="PF12973">
    <property type="entry name" value="Cupin_7"/>
    <property type="match status" value="1"/>
</dbReference>
<dbReference type="Gene3D" id="2.60.120.10">
    <property type="entry name" value="Jelly Rolls"/>
    <property type="match status" value="1"/>
</dbReference>
<sequence>MKAFKKSCLAPVLVLLLLLIGSYSFSQEKDTNSEEISLVYTVDHKDLKWHPAPDFFPGCSFTLLHGAIEQPNLDLFFKINPNTEVINHTHNSPERMILISGELEVQYENEEPQIATVGSYLYGPSNKPHKAKCLDKGPCVLFIALEDPFNAEPIIEKD</sequence>
<evidence type="ECO:0000259" key="2">
    <source>
        <dbReference type="Pfam" id="PF12973"/>
    </source>
</evidence>
<keyword evidence="1" id="KW-0732">Signal</keyword>